<dbReference type="Gene3D" id="3.40.50.720">
    <property type="entry name" value="NAD(P)-binding Rossmann-like Domain"/>
    <property type="match status" value="1"/>
</dbReference>
<comment type="caution">
    <text evidence="2">The sequence shown here is derived from an EMBL/GenBank/DDBJ whole genome shotgun (WGS) entry which is preliminary data.</text>
</comment>
<dbReference type="PANTHER" id="PTHR42879:SF6">
    <property type="entry name" value="NADPH-DEPENDENT REDUCTASE BACG"/>
    <property type="match status" value="1"/>
</dbReference>
<protein>
    <submittedName>
        <fullName evidence="2">SDR family oxidoreductase</fullName>
    </submittedName>
</protein>
<comment type="similarity">
    <text evidence="1">Belongs to the short-chain dehydrogenases/reductases (SDR) family.</text>
</comment>
<keyword evidence="3" id="KW-1185">Reference proteome</keyword>
<reference evidence="3" key="1">
    <citation type="journal article" date="2019" name="Int. J. Syst. Evol. Microbiol.">
        <title>The Global Catalogue of Microorganisms (GCM) 10K type strain sequencing project: providing services to taxonomists for standard genome sequencing and annotation.</title>
        <authorList>
            <consortium name="The Broad Institute Genomics Platform"/>
            <consortium name="The Broad Institute Genome Sequencing Center for Infectious Disease"/>
            <person name="Wu L."/>
            <person name="Ma J."/>
        </authorList>
    </citation>
    <scope>NUCLEOTIDE SEQUENCE [LARGE SCALE GENOMIC DNA]</scope>
    <source>
        <strain evidence="3">CGMCC 1.16305</strain>
    </source>
</reference>
<dbReference type="EMBL" id="JBHTCO010000011">
    <property type="protein sequence ID" value="MFC7393264.1"/>
    <property type="molecule type" value="Genomic_DNA"/>
</dbReference>
<evidence type="ECO:0000313" key="3">
    <source>
        <dbReference type="Proteomes" id="UP001596505"/>
    </source>
</evidence>
<evidence type="ECO:0000256" key="1">
    <source>
        <dbReference type="ARBA" id="ARBA00006484"/>
    </source>
</evidence>
<dbReference type="Pfam" id="PF13561">
    <property type="entry name" value="adh_short_C2"/>
    <property type="match status" value="1"/>
</dbReference>
<dbReference type="SUPFAM" id="SSF51735">
    <property type="entry name" value="NAD(P)-binding Rossmann-fold domains"/>
    <property type="match status" value="1"/>
</dbReference>
<name>A0ABW2PVT7_9BACL</name>
<dbReference type="CDD" id="cd05344">
    <property type="entry name" value="BKR_like_SDR_like"/>
    <property type="match status" value="1"/>
</dbReference>
<evidence type="ECO:0000313" key="2">
    <source>
        <dbReference type="EMBL" id="MFC7393264.1"/>
    </source>
</evidence>
<dbReference type="PANTHER" id="PTHR42879">
    <property type="entry name" value="3-OXOACYL-(ACYL-CARRIER-PROTEIN) REDUCTASE"/>
    <property type="match status" value="1"/>
</dbReference>
<sequence>MDLELKGKNALVMASSQGLGKAIAEQLVREGVNVMIASRSEEKLQKVAQELSAIGRGKAAYIKADVTKEEDLNSAVVKTVNQYGGIDILINNAGGPPSGSFLEMTDEDWQHSFTLNLLSYVRLIRQAVPIMEKRGGGRIINIASSSIKQPITNLVLSNTFRLGIVGLTKTLAEELAPKNILIHTVAPGRIATDRVEYLDKARAEQTGLALEEVRKQAEKGIPLGRYGQPEELAKVVAFLVSGACTYMTGSSILVDGGAITSI</sequence>
<accession>A0ABW2PVT7</accession>
<proteinExistence type="inferred from homology"/>
<dbReference type="PRINTS" id="PR00080">
    <property type="entry name" value="SDRFAMILY"/>
</dbReference>
<dbReference type="Proteomes" id="UP001596505">
    <property type="component" value="Unassembled WGS sequence"/>
</dbReference>
<dbReference type="InterPro" id="IPR002347">
    <property type="entry name" value="SDR_fam"/>
</dbReference>
<gene>
    <name evidence="2" type="ORF">ACFQRG_09835</name>
</gene>
<dbReference type="RefSeq" id="WP_380965725.1">
    <property type="nucleotide sequence ID" value="NZ_JBHTCO010000011.1"/>
</dbReference>
<dbReference type="InterPro" id="IPR050259">
    <property type="entry name" value="SDR"/>
</dbReference>
<dbReference type="InterPro" id="IPR036291">
    <property type="entry name" value="NAD(P)-bd_dom_sf"/>
</dbReference>
<organism evidence="2 3">
    <name type="scientific">Scopulibacillus cellulosilyticus</name>
    <dbReference type="NCBI Taxonomy" id="2665665"/>
    <lineage>
        <taxon>Bacteria</taxon>
        <taxon>Bacillati</taxon>
        <taxon>Bacillota</taxon>
        <taxon>Bacilli</taxon>
        <taxon>Bacillales</taxon>
        <taxon>Sporolactobacillaceae</taxon>
        <taxon>Scopulibacillus</taxon>
    </lineage>
</organism>
<dbReference type="PRINTS" id="PR00081">
    <property type="entry name" value="GDHRDH"/>
</dbReference>